<dbReference type="OrthoDB" id="9947256at2759"/>
<gene>
    <name evidence="2" type="ORF">NHX12_033902</name>
</gene>
<dbReference type="PANTHER" id="PTHR46291">
    <property type="entry name" value="C2 DOMAIN-CONTAINING PROTEIN"/>
    <property type="match status" value="1"/>
</dbReference>
<name>A0A9Q0IJ85_9TELE</name>
<dbReference type="AlphaFoldDB" id="A0A9Q0IJ85"/>
<proteinExistence type="predicted"/>
<organism evidence="2 3">
    <name type="scientific">Muraenolepis orangiensis</name>
    <name type="common">Patagonian moray cod</name>
    <dbReference type="NCBI Taxonomy" id="630683"/>
    <lineage>
        <taxon>Eukaryota</taxon>
        <taxon>Metazoa</taxon>
        <taxon>Chordata</taxon>
        <taxon>Craniata</taxon>
        <taxon>Vertebrata</taxon>
        <taxon>Euteleostomi</taxon>
        <taxon>Actinopterygii</taxon>
        <taxon>Neopterygii</taxon>
        <taxon>Teleostei</taxon>
        <taxon>Neoteleostei</taxon>
        <taxon>Acanthomorphata</taxon>
        <taxon>Zeiogadaria</taxon>
        <taxon>Gadariae</taxon>
        <taxon>Gadiformes</taxon>
        <taxon>Muraenolepidoidei</taxon>
        <taxon>Muraenolepididae</taxon>
        <taxon>Muraenolepis</taxon>
    </lineage>
</organism>
<reference evidence="2" key="1">
    <citation type="submission" date="2022-07" db="EMBL/GenBank/DDBJ databases">
        <title>Chromosome-level genome of Muraenolepis orangiensis.</title>
        <authorList>
            <person name="Kim J."/>
        </authorList>
    </citation>
    <scope>NUCLEOTIDE SEQUENCE</scope>
    <source>
        <strain evidence="2">KU_S4_2022</strain>
        <tissue evidence="2">Muscle</tissue>
    </source>
</reference>
<evidence type="ECO:0000313" key="2">
    <source>
        <dbReference type="EMBL" id="KAJ3599950.1"/>
    </source>
</evidence>
<dbReference type="PANTHER" id="PTHR46291:SF4">
    <property type="entry name" value="C2 CALCIUM-DEPENDENT DOMAIN-CONTAINING PROTEIN 4C-LIKE"/>
    <property type="match status" value="1"/>
</dbReference>
<feature type="region of interest" description="Disordered" evidence="1">
    <location>
        <begin position="217"/>
        <end position="247"/>
    </location>
</feature>
<feature type="region of interest" description="Disordered" evidence="1">
    <location>
        <begin position="86"/>
        <end position="113"/>
    </location>
</feature>
<comment type="caution">
    <text evidence="2">The sequence shown here is derived from an EMBL/GenBank/DDBJ whole genome shotgun (WGS) entry which is preliminary data.</text>
</comment>
<feature type="compositionally biased region" description="Low complexity" evidence="1">
    <location>
        <begin position="231"/>
        <end position="243"/>
    </location>
</feature>
<dbReference type="Proteomes" id="UP001148018">
    <property type="component" value="Unassembled WGS sequence"/>
</dbReference>
<dbReference type="EMBL" id="JANIIK010000048">
    <property type="protein sequence ID" value="KAJ3599950.1"/>
    <property type="molecule type" value="Genomic_DNA"/>
</dbReference>
<accession>A0A9Q0IJ85</accession>
<dbReference type="InterPro" id="IPR043549">
    <property type="entry name" value="C2C4C/C2C4D"/>
</dbReference>
<protein>
    <submittedName>
        <fullName evidence="2">Uncharacterized protein</fullName>
    </submittedName>
</protein>
<feature type="region of interest" description="Disordered" evidence="1">
    <location>
        <begin position="269"/>
        <end position="297"/>
    </location>
</feature>
<keyword evidence="3" id="KW-1185">Reference proteome</keyword>
<evidence type="ECO:0000313" key="3">
    <source>
        <dbReference type="Proteomes" id="UP001148018"/>
    </source>
</evidence>
<sequence length="315" mass="33475">MDNKAVTCKVSTGISGSKAAPSGNLMALRRHSNAGMRALLWATSSAKSLGCSFGSELQTSQDNIFPNILTPDSIPQFTIPSLTVQAGDSRAPAESTRNRHREGEEGPDVDIWPTCPTPQWMSSDLCVPPPDRRAQRSVSDPLMKSSLKREVSYPGPYMEEVHQHCLDPASRAALSLPHLAKVTTPYGFVTLSQSPQMASEEALLCQTGLHRSLTKRDQGVALSRGTKTPVTRTGRTGSRGSSSHWPAACQRLSKDSADCQTEKALSGGDCHSVVTESSGGRGPREAGASGGRGLGGDARYFTQVAKRQEAKAAAV</sequence>
<evidence type="ECO:0000256" key="1">
    <source>
        <dbReference type="SAM" id="MobiDB-lite"/>
    </source>
</evidence>